<gene>
    <name evidence="13" type="ORF">SISNIDRAFT_462237</name>
</gene>
<keyword evidence="4" id="KW-0349">Heme</keyword>
<evidence type="ECO:0000256" key="10">
    <source>
        <dbReference type="ARBA" id="ARBA00023136"/>
    </source>
</evidence>
<comment type="cofactor">
    <cofactor evidence="1">
        <name>heme b</name>
        <dbReference type="ChEBI" id="CHEBI:60344"/>
    </cofactor>
</comment>
<dbReference type="CDD" id="cd08760">
    <property type="entry name" value="Cyt_b561_FRRS1_like"/>
    <property type="match status" value="1"/>
</dbReference>
<feature type="transmembrane region" description="Helical" evidence="11">
    <location>
        <begin position="20"/>
        <end position="39"/>
    </location>
</feature>
<evidence type="ECO:0000313" key="14">
    <source>
        <dbReference type="Proteomes" id="UP000076722"/>
    </source>
</evidence>
<dbReference type="GO" id="GO:0046872">
    <property type="term" value="F:metal ion binding"/>
    <property type="evidence" value="ECO:0007669"/>
    <property type="project" value="UniProtKB-KW"/>
</dbReference>
<reference evidence="13 14" key="1">
    <citation type="journal article" date="2016" name="Mol. Biol. Evol.">
        <title>Comparative Genomics of Early-Diverging Mushroom-Forming Fungi Provides Insights into the Origins of Lignocellulose Decay Capabilities.</title>
        <authorList>
            <person name="Nagy L.G."/>
            <person name="Riley R."/>
            <person name="Tritt A."/>
            <person name="Adam C."/>
            <person name="Daum C."/>
            <person name="Floudas D."/>
            <person name="Sun H."/>
            <person name="Yadav J.S."/>
            <person name="Pangilinan J."/>
            <person name="Larsson K.H."/>
            <person name="Matsuura K."/>
            <person name="Barry K."/>
            <person name="Labutti K."/>
            <person name="Kuo R."/>
            <person name="Ohm R.A."/>
            <person name="Bhattacharya S.S."/>
            <person name="Shirouzu T."/>
            <person name="Yoshinaga Y."/>
            <person name="Martin F.M."/>
            <person name="Grigoriev I.V."/>
            <person name="Hibbett D.S."/>
        </authorList>
    </citation>
    <scope>NUCLEOTIDE SEQUENCE [LARGE SCALE GENOMIC DNA]</scope>
    <source>
        <strain evidence="13 14">HHB9708</strain>
    </source>
</reference>
<evidence type="ECO:0000256" key="7">
    <source>
        <dbReference type="ARBA" id="ARBA00022982"/>
    </source>
</evidence>
<evidence type="ECO:0000256" key="4">
    <source>
        <dbReference type="ARBA" id="ARBA00022617"/>
    </source>
</evidence>
<feature type="domain" description="Cytochrome b561" evidence="12">
    <location>
        <begin position="1"/>
        <end position="187"/>
    </location>
</feature>
<evidence type="ECO:0000256" key="2">
    <source>
        <dbReference type="ARBA" id="ARBA00004141"/>
    </source>
</evidence>
<evidence type="ECO:0000256" key="11">
    <source>
        <dbReference type="SAM" id="Phobius"/>
    </source>
</evidence>
<evidence type="ECO:0000256" key="5">
    <source>
        <dbReference type="ARBA" id="ARBA00022692"/>
    </source>
</evidence>
<name>A0A164ZXU8_9AGAM</name>
<evidence type="ECO:0000259" key="12">
    <source>
        <dbReference type="PROSITE" id="PS50939"/>
    </source>
</evidence>
<evidence type="ECO:0000256" key="3">
    <source>
        <dbReference type="ARBA" id="ARBA00022448"/>
    </source>
</evidence>
<feature type="transmembrane region" description="Helical" evidence="11">
    <location>
        <begin position="51"/>
        <end position="73"/>
    </location>
</feature>
<keyword evidence="3" id="KW-0813">Transport</keyword>
<evidence type="ECO:0000256" key="9">
    <source>
        <dbReference type="ARBA" id="ARBA00023004"/>
    </source>
</evidence>
<feature type="transmembrane region" description="Helical" evidence="11">
    <location>
        <begin position="93"/>
        <end position="114"/>
    </location>
</feature>
<keyword evidence="10 11" id="KW-0472">Membrane</keyword>
<organism evidence="13 14">
    <name type="scientific">Sistotremastrum niveocremeum HHB9708</name>
    <dbReference type="NCBI Taxonomy" id="1314777"/>
    <lineage>
        <taxon>Eukaryota</taxon>
        <taxon>Fungi</taxon>
        <taxon>Dikarya</taxon>
        <taxon>Basidiomycota</taxon>
        <taxon>Agaricomycotina</taxon>
        <taxon>Agaricomycetes</taxon>
        <taxon>Sistotremastrales</taxon>
        <taxon>Sistotremastraceae</taxon>
        <taxon>Sertulicium</taxon>
        <taxon>Sertulicium niveocremeum</taxon>
    </lineage>
</organism>
<evidence type="ECO:0000256" key="6">
    <source>
        <dbReference type="ARBA" id="ARBA00022723"/>
    </source>
</evidence>
<keyword evidence="8 11" id="KW-1133">Transmembrane helix</keyword>
<dbReference type="InterPro" id="IPR045150">
    <property type="entry name" value="CYB561D1/2"/>
</dbReference>
<dbReference type="Pfam" id="PF03188">
    <property type="entry name" value="Cytochrom_B561"/>
    <property type="match status" value="1"/>
</dbReference>
<dbReference type="Gene3D" id="1.20.120.1770">
    <property type="match status" value="1"/>
</dbReference>
<accession>A0A164ZXU8</accession>
<dbReference type="PANTHER" id="PTHR15422:SF24">
    <property type="entry name" value="DOMON RELATED DOMAIN-CONTAINING PROTEIN"/>
    <property type="match status" value="1"/>
</dbReference>
<keyword evidence="5 11" id="KW-0812">Transmembrane</keyword>
<keyword evidence="9" id="KW-0408">Iron</keyword>
<protein>
    <recommendedName>
        <fullName evidence="12">Cytochrome b561 domain-containing protein</fullName>
    </recommendedName>
</protein>
<keyword evidence="6" id="KW-0479">Metal-binding</keyword>
<dbReference type="PROSITE" id="PS50939">
    <property type="entry name" value="CYTOCHROME_B561"/>
    <property type="match status" value="1"/>
</dbReference>
<dbReference type="GO" id="GO:0140575">
    <property type="term" value="F:transmembrane monodehydroascorbate reductase activity"/>
    <property type="evidence" value="ECO:0007669"/>
    <property type="project" value="InterPro"/>
</dbReference>
<dbReference type="GO" id="GO:0020037">
    <property type="term" value="F:heme binding"/>
    <property type="evidence" value="ECO:0007669"/>
    <property type="project" value="TreeGrafter"/>
</dbReference>
<evidence type="ECO:0000256" key="8">
    <source>
        <dbReference type="ARBA" id="ARBA00022989"/>
    </source>
</evidence>
<proteinExistence type="predicted"/>
<sequence length="224" mass="24817">MAKGGGDFLSLDDIHEKAKHHAIIASIGFLVLLPIGVLIPRFTRTFNKRWFWGHWITQFLISGPFVLTGIGLGMNLTGKLQTGGHFVDPHKKAGLALLILYLVQITIGAIIHFFKTPRLMGGRRPPQNYFHAILGIAIITLAFWQVHYGITIEWTEGTTGVAPPSALRAWKAWIVVIFVLYFGGLALLPRQYRQERLAREGAMPEKVGMRDVEGNGSGEGLTHA</sequence>
<dbReference type="OrthoDB" id="366214at2759"/>
<dbReference type="EMBL" id="KV419395">
    <property type="protein sequence ID" value="KZS98210.1"/>
    <property type="molecule type" value="Genomic_DNA"/>
</dbReference>
<feature type="transmembrane region" description="Helical" evidence="11">
    <location>
        <begin position="170"/>
        <end position="189"/>
    </location>
</feature>
<dbReference type="PANTHER" id="PTHR15422">
    <property type="entry name" value="OS05G0565100 PROTEIN"/>
    <property type="match status" value="1"/>
</dbReference>
<evidence type="ECO:0000313" key="13">
    <source>
        <dbReference type="EMBL" id="KZS98210.1"/>
    </source>
</evidence>
<dbReference type="SMART" id="SM00665">
    <property type="entry name" value="B561"/>
    <property type="match status" value="1"/>
</dbReference>
<evidence type="ECO:0000256" key="1">
    <source>
        <dbReference type="ARBA" id="ARBA00001970"/>
    </source>
</evidence>
<comment type="subcellular location">
    <subcellularLocation>
        <location evidence="2">Membrane</location>
        <topology evidence="2">Multi-pass membrane protein</topology>
    </subcellularLocation>
</comment>
<dbReference type="STRING" id="1314777.A0A164ZXU8"/>
<dbReference type="AlphaFoldDB" id="A0A164ZXU8"/>
<feature type="transmembrane region" description="Helical" evidence="11">
    <location>
        <begin position="129"/>
        <end position="150"/>
    </location>
</feature>
<dbReference type="GO" id="GO:0016020">
    <property type="term" value="C:membrane"/>
    <property type="evidence" value="ECO:0007669"/>
    <property type="project" value="UniProtKB-SubCell"/>
</dbReference>
<dbReference type="Proteomes" id="UP000076722">
    <property type="component" value="Unassembled WGS sequence"/>
</dbReference>
<keyword evidence="7" id="KW-0249">Electron transport</keyword>
<dbReference type="InterPro" id="IPR006593">
    <property type="entry name" value="Cyt_b561/ferric_Rdtase_TM"/>
</dbReference>
<keyword evidence="14" id="KW-1185">Reference proteome</keyword>